<protein>
    <submittedName>
        <fullName evidence="2">Uncharacterized protein</fullName>
    </submittedName>
</protein>
<dbReference type="Proteomes" id="UP000321389">
    <property type="component" value="Chromosome"/>
</dbReference>
<feature type="signal peptide" evidence="1">
    <location>
        <begin position="1"/>
        <end position="20"/>
    </location>
</feature>
<evidence type="ECO:0000256" key="1">
    <source>
        <dbReference type="SAM" id="SignalP"/>
    </source>
</evidence>
<gene>
    <name evidence="2" type="ORF">FQ775_20335</name>
</gene>
<keyword evidence="1" id="KW-0732">Signal</keyword>
<organism evidence="2 3">
    <name type="scientific">Nitratireductor mangrovi</name>
    <dbReference type="NCBI Taxonomy" id="2599600"/>
    <lineage>
        <taxon>Bacteria</taxon>
        <taxon>Pseudomonadati</taxon>
        <taxon>Pseudomonadota</taxon>
        <taxon>Alphaproteobacteria</taxon>
        <taxon>Hyphomicrobiales</taxon>
        <taxon>Phyllobacteriaceae</taxon>
        <taxon>Nitratireductor</taxon>
    </lineage>
</organism>
<dbReference type="EMBL" id="CP042301">
    <property type="protein sequence ID" value="QDZ02531.1"/>
    <property type="molecule type" value="Genomic_DNA"/>
</dbReference>
<keyword evidence="3" id="KW-1185">Reference proteome</keyword>
<accession>A0A5B8L3G2</accession>
<reference evidence="2" key="1">
    <citation type="submission" date="2020-04" db="EMBL/GenBank/DDBJ databases">
        <title>Nitratireductor sp. nov. isolated from mangrove soil.</title>
        <authorList>
            <person name="Ye Y."/>
        </authorList>
    </citation>
    <scope>NUCLEOTIDE SEQUENCE</scope>
    <source>
        <strain evidence="2">SY7</strain>
    </source>
</reference>
<dbReference type="AlphaFoldDB" id="A0A5B8L3G2"/>
<evidence type="ECO:0000313" key="3">
    <source>
        <dbReference type="Proteomes" id="UP000321389"/>
    </source>
</evidence>
<proteinExistence type="predicted"/>
<name>A0A5B8L3G2_9HYPH</name>
<dbReference type="KEGG" id="niy:FQ775_20335"/>
<dbReference type="RefSeq" id="WP_146301168.1">
    <property type="nucleotide sequence ID" value="NZ_CP042301.2"/>
</dbReference>
<dbReference type="OrthoDB" id="8085496at2"/>
<evidence type="ECO:0000313" key="2">
    <source>
        <dbReference type="EMBL" id="QDZ02531.1"/>
    </source>
</evidence>
<sequence length="131" mass="13605">MRRSALAAAALLLASTPAWATGEIYCTGEGVNVHLLVGRAEALSVLRATVTIGDKSWSSQPDAVPGMPIALGQAFEGDGRLLVDLTDEPAGEIIAARLRAFSLDEGDHFASGGVFSFRGEGAFVVDCSERG</sequence>
<feature type="chain" id="PRO_5022994346" evidence="1">
    <location>
        <begin position="21"/>
        <end position="131"/>
    </location>
</feature>